<evidence type="ECO:0008006" key="4">
    <source>
        <dbReference type="Google" id="ProtNLM"/>
    </source>
</evidence>
<organism evidence="2 3">
    <name type="scientific">Lasiodiplodia theobromae</name>
    <dbReference type="NCBI Taxonomy" id="45133"/>
    <lineage>
        <taxon>Eukaryota</taxon>
        <taxon>Fungi</taxon>
        <taxon>Dikarya</taxon>
        <taxon>Ascomycota</taxon>
        <taxon>Pezizomycotina</taxon>
        <taxon>Dothideomycetes</taxon>
        <taxon>Dothideomycetes incertae sedis</taxon>
        <taxon>Botryosphaeriales</taxon>
        <taxon>Botryosphaeriaceae</taxon>
        <taxon>Lasiodiplodia</taxon>
    </lineage>
</organism>
<protein>
    <recommendedName>
        <fullName evidence="4">F-box domain-containing protein</fullName>
    </recommendedName>
</protein>
<feature type="region of interest" description="Disordered" evidence="1">
    <location>
        <begin position="250"/>
        <end position="289"/>
    </location>
</feature>
<comment type="caution">
    <text evidence="2">The sequence shown here is derived from an EMBL/GenBank/DDBJ whole genome shotgun (WGS) entry which is preliminary data.</text>
</comment>
<accession>A0A5N5CVP2</accession>
<feature type="region of interest" description="Disordered" evidence="1">
    <location>
        <begin position="1"/>
        <end position="21"/>
    </location>
</feature>
<keyword evidence="3" id="KW-1185">Reference proteome</keyword>
<name>A0A5N5CVP2_9PEZI</name>
<gene>
    <name evidence="2" type="ORF">DBV05_g11934</name>
</gene>
<dbReference type="Proteomes" id="UP000325902">
    <property type="component" value="Unassembled WGS sequence"/>
</dbReference>
<reference evidence="2 3" key="1">
    <citation type="journal article" date="2019" name="Sci. Rep.">
        <title>A multi-omics analysis of the grapevine pathogen Lasiodiplodia theobromae reveals that temperature affects the expression of virulence- and pathogenicity-related genes.</title>
        <authorList>
            <person name="Felix C."/>
            <person name="Meneses R."/>
            <person name="Goncalves M.F.M."/>
            <person name="Tilleman L."/>
            <person name="Duarte A.S."/>
            <person name="Jorrin-Novo J.V."/>
            <person name="Van de Peer Y."/>
            <person name="Deforce D."/>
            <person name="Van Nieuwerburgh F."/>
            <person name="Esteves A.C."/>
            <person name="Alves A."/>
        </authorList>
    </citation>
    <scope>NUCLEOTIDE SEQUENCE [LARGE SCALE GENOMIC DNA]</scope>
    <source>
        <strain evidence="2 3">LA-SOL3</strain>
    </source>
</reference>
<evidence type="ECO:0000256" key="1">
    <source>
        <dbReference type="SAM" id="MobiDB-lite"/>
    </source>
</evidence>
<evidence type="ECO:0000313" key="2">
    <source>
        <dbReference type="EMBL" id="KAB2569392.1"/>
    </source>
</evidence>
<sequence length="558" mass="63882">MAPFDRDKTLDQPSSRKLHNSTDSEQIKVVMQAQTINETSFLTLPGELRNCIYEEVIEGLGVNPNTGTLVLPCRGYGCKGLNFVWMKEIVSSCRLGQVSRTVRKEFLSMLWRRFNFYYYASKHRKCLEVPGKIGDLQPVAPMLRGHVKRLFFVIDSEEVVSRFSILANILFALEFKGRLVIYGDKSYVIAFEEALELIKSGSNDQDTMAIIKSVDEHIDLREWINREWKNRPLDDQHDLWPNALIPGDAESTDSTLLPSTTFPPPKRRRTSLSATVSPTDPTSSPPPIPTPISLIHRSFASAQAYTYTRLSLAEMQRLPADSVAAYAHALQRALDITAQGFNEQIRGQETAHGVAEEVRKVSDAVYALLDVPARALEREVERVAEMAYDVSRDLDSPVLAELERAEVKGRLEFRAKYGLPLLRTSSVFEPLGRWHDEREVRWMRSNVCTSILGQLEWWPEFRNKTQTGRWRFHGSPCSRRHLLEMLGLENFRGAQWVPAPFRQMDDPDDDLDDYLDDDLNNDTRSWRCKNLTLAKWKETMGDLEKEVSWTDNAPLLFL</sequence>
<proteinExistence type="predicted"/>
<feature type="compositionally biased region" description="Basic and acidic residues" evidence="1">
    <location>
        <begin position="1"/>
        <end position="10"/>
    </location>
</feature>
<dbReference type="AlphaFoldDB" id="A0A5N5CVP2"/>
<dbReference type="EMBL" id="VCHE01000197">
    <property type="protein sequence ID" value="KAB2569392.1"/>
    <property type="molecule type" value="Genomic_DNA"/>
</dbReference>
<evidence type="ECO:0000313" key="3">
    <source>
        <dbReference type="Proteomes" id="UP000325902"/>
    </source>
</evidence>